<dbReference type="InterPro" id="IPR036278">
    <property type="entry name" value="Sialidase_sf"/>
</dbReference>
<dbReference type="STRING" id="27334.A0A0A2KB35"/>
<dbReference type="EMBL" id="JQFZ01000264">
    <property type="protein sequence ID" value="KGO52444.1"/>
    <property type="molecule type" value="Genomic_DNA"/>
</dbReference>
<dbReference type="SUPFAM" id="SSF50939">
    <property type="entry name" value="Sialidases"/>
    <property type="match status" value="1"/>
</dbReference>
<reference evidence="2 3" key="1">
    <citation type="journal article" date="2015" name="Mol. Plant Microbe Interact.">
        <title>Genome, transcriptome, and functional analyses of Penicillium expansum provide new insights into secondary metabolism and pathogenicity.</title>
        <authorList>
            <person name="Ballester A.R."/>
            <person name="Marcet-Houben M."/>
            <person name="Levin E."/>
            <person name="Sela N."/>
            <person name="Selma-Lazaro C."/>
            <person name="Carmona L."/>
            <person name="Wisniewski M."/>
            <person name="Droby S."/>
            <person name="Gonzalez-Candelas L."/>
            <person name="Gabaldon T."/>
        </authorList>
    </citation>
    <scope>NUCLEOTIDE SEQUENCE [LARGE SCALE GENOMIC DNA]</scope>
    <source>
        <strain evidence="2 3">MD-8</strain>
    </source>
</reference>
<dbReference type="CDD" id="cd15482">
    <property type="entry name" value="Sialidase_non-viral"/>
    <property type="match status" value="1"/>
</dbReference>
<protein>
    <submittedName>
        <fullName evidence="2">Neuraminidase</fullName>
    </submittedName>
</protein>
<accession>A0A0A2KB35</accession>
<feature type="region of interest" description="Disordered" evidence="1">
    <location>
        <begin position="48"/>
        <end position="78"/>
    </location>
</feature>
<name>A0A0A2KB35_PENEN</name>
<evidence type="ECO:0000256" key="1">
    <source>
        <dbReference type="SAM" id="MobiDB-lite"/>
    </source>
</evidence>
<dbReference type="Proteomes" id="UP000030143">
    <property type="component" value="Unassembled WGS sequence"/>
</dbReference>
<dbReference type="Gene3D" id="2.120.10.10">
    <property type="match status" value="1"/>
</dbReference>
<organism evidence="2 3">
    <name type="scientific">Penicillium expansum</name>
    <name type="common">Blue mold rot fungus</name>
    <dbReference type="NCBI Taxonomy" id="27334"/>
    <lineage>
        <taxon>Eukaryota</taxon>
        <taxon>Fungi</taxon>
        <taxon>Dikarya</taxon>
        <taxon>Ascomycota</taxon>
        <taxon>Pezizomycotina</taxon>
        <taxon>Eurotiomycetes</taxon>
        <taxon>Eurotiomycetidae</taxon>
        <taxon>Eurotiales</taxon>
        <taxon>Aspergillaceae</taxon>
        <taxon>Penicillium</taxon>
    </lineage>
</organism>
<sequence>MSLRAFEQQNVAALQVKFLSHSQISNITMPGHFGQKVLKTLGLNDHAHQQNSSAVRLPGRPAVNNDERGLSSPPNNGTYPRLCRLSDGTILSSFTRFPDGQRSLRVAKSTDNGLTFEDFSEVTRAAGDVDNMFLCEVAPGTILAAFRNHDMGPNGPTHFRITVCRSTDGGRVWQFASQAAEKRPPLGIWEPFMRVGRQGEVQLYFSQEFAHNNQCTMLVVSRDQGSTWTQPTCLHGDQDPLRDGMCGIARTFDNGREALLMVFETTRYGPFSVEALLSYDDGATWGWRHEVFRPRQGHNAGSPQIASFADGSMATIFMTDEDSNHVEWVKNASIKVVFASQPVEGRVQWSSPTLISPASSFWPGIMALDHHNVLATYDRGGPLAKTITWHPA</sequence>
<dbReference type="PANTHER" id="PTHR38792:SF3">
    <property type="entry name" value="BNR_ASP-BOX REPEAT DOMAIN PROTEIN (AFU_ORTHOLOGUE AFUA_7G06430)-RELATED"/>
    <property type="match status" value="1"/>
</dbReference>
<comment type="caution">
    <text evidence="2">The sequence shown here is derived from an EMBL/GenBank/DDBJ whole genome shotgun (WGS) entry which is preliminary data.</text>
</comment>
<dbReference type="HOGENOM" id="CLU_030289_0_0_1"/>
<dbReference type="PANTHER" id="PTHR38792">
    <property type="entry name" value="BNR/ASP-BOX REPEAT DOMAIN PROTEIN (AFU_ORTHOLOGUE AFUA_7G06430)-RELATED"/>
    <property type="match status" value="1"/>
</dbReference>
<gene>
    <name evidence="2" type="ORF">PEX2_048320</name>
</gene>
<dbReference type="VEuPathDB" id="FungiDB:PEXP_054910"/>
<dbReference type="RefSeq" id="XP_016595185.1">
    <property type="nucleotide sequence ID" value="XM_016742107.1"/>
</dbReference>
<dbReference type="GeneID" id="27677526"/>
<evidence type="ECO:0000313" key="3">
    <source>
        <dbReference type="Proteomes" id="UP000030143"/>
    </source>
</evidence>
<dbReference type="AlphaFoldDB" id="A0A0A2KB35"/>
<evidence type="ECO:0000313" key="2">
    <source>
        <dbReference type="EMBL" id="KGO52444.1"/>
    </source>
</evidence>
<proteinExistence type="predicted"/>
<keyword evidence="3" id="KW-1185">Reference proteome</keyword>